<evidence type="ECO:0000313" key="3">
    <source>
        <dbReference type="EMBL" id="WEX79795.1"/>
    </source>
</evidence>
<feature type="compositionally biased region" description="Low complexity" evidence="1">
    <location>
        <begin position="63"/>
        <end position="83"/>
    </location>
</feature>
<keyword evidence="2" id="KW-1133">Transmembrane helix</keyword>
<accession>A0ABY8CR59</accession>
<gene>
    <name evidence="3" type="ORF">PYH38_001152</name>
</gene>
<keyword evidence="4" id="KW-1185">Reference proteome</keyword>
<feature type="compositionally biased region" description="Polar residues" evidence="1">
    <location>
        <begin position="1"/>
        <end position="10"/>
    </location>
</feature>
<feature type="transmembrane region" description="Helical" evidence="2">
    <location>
        <begin position="141"/>
        <end position="163"/>
    </location>
</feature>
<evidence type="ECO:0000313" key="4">
    <source>
        <dbReference type="Proteomes" id="UP001235547"/>
    </source>
</evidence>
<keyword evidence="2" id="KW-0812">Transmembrane</keyword>
<keyword evidence="2" id="KW-0472">Membrane</keyword>
<feature type="compositionally biased region" description="Basic and acidic residues" evidence="1">
    <location>
        <begin position="53"/>
        <end position="62"/>
    </location>
</feature>
<evidence type="ECO:0000256" key="1">
    <source>
        <dbReference type="SAM" id="MobiDB-lite"/>
    </source>
</evidence>
<dbReference type="RefSeq" id="WP_280730496.1">
    <property type="nucleotide sequence ID" value="NZ_CP120367.1"/>
</dbReference>
<protein>
    <recommendedName>
        <fullName evidence="5">Transmembrane protein</fullName>
    </recommendedName>
</protein>
<proteinExistence type="predicted"/>
<sequence length="164" mass="17048">MQQKQGTGTPQEDGRRPGEAAVPTRKSPASDRSERPQQAWRAAELGLPEEEDKASLGDHVADASDAGAAAADIGPASEASADPAQPPPQDYGRSREKFEAGRAPAAGSSVHGMAEDSDLSDDGTGGEMWNRALGENTNAGMLRFLGAIALFILVAASLFWFIAG</sequence>
<reference evidence="3 4" key="1">
    <citation type="submission" date="2023-03" db="EMBL/GenBank/DDBJ databases">
        <authorList>
            <person name="Kaur S."/>
            <person name="Espinosa-Saiz D."/>
            <person name="Velazquez E."/>
            <person name="Menendez E."/>
            <person name="diCenzo G.C."/>
        </authorList>
    </citation>
    <scope>NUCLEOTIDE SEQUENCE [LARGE SCALE GENOMIC DNA]</scope>
    <source>
        <strain evidence="3 4">LMG 27395</strain>
    </source>
</reference>
<evidence type="ECO:0000256" key="2">
    <source>
        <dbReference type="SAM" id="Phobius"/>
    </source>
</evidence>
<evidence type="ECO:0008006" key="5">
    <source>
        <dbReference type="Google" id="ProtNLM"/>
    </source>
</evidence>
<dbReference type="EMBL" id="CP120370">
    <property type="protein sequence ID" value="WEX79795.1"/>
    <property type="molecule type" value="Genomic_DNA"/>
</dbReference>
<organism evidence="3 4">
    <name type="scientific">Sinorhizobium numidicum</name>
    <dbReference type="NCBI Taxonomy" id="680248"/>
    <lineage>
        <taxon>Bacteria</taxon>
        <taxon>Pseudomonadati</taxon>
        <taxon>Pseudomonadota</taxon>
        <taxon>Alphaproteobacteria</taxon>
        <taxon>Hyphomicrobiales</taxon>
        <taxon>Rhizobiaceae</taxon>
        <taxon>Sinorhizobium/Ensifer group</taxon>
        <taxon>Sinorhizobium</taxon>
    </lineage>
</organism>
<name>A0ABY8CR59_9HYPH</name>
<feature type="region of interest" description="Disordered" evidence="1">
    <location>
        <begin position="1"/>
        <end position="123"/>
    </location>
</feature>
<dbReference type="Proteomes" id="UP001235547">
    <property type="component" value="Chromosome 2"/>
</dbReference>